<organism evidence="2 3">
    <name type="scientific">Plasmodium vinckei</name>
    <dbReference type="NCBI Taxonomy" id="5860"/>
    <lineage>
        <taxon>Eukaryota</taxon>
        <taxon>Sar</taxon>
        <taxon>Alveolata</taxon>
        <taxon>Apicomplexa</taxon>
        <taxon>Aconoidasida</taxon>
        <taxon>Haemosporida</taxon>
        <taxon>Plasmodiidae</taxon>
        <taxon>Plasmodium</taxon>
        <taxon>Plasmodium (Vinckeia)</taxon>
    </lineage>
</organism>
<dbReference type="VEuPathDB" id="PlasmoDB:PVSEL_1105020"/>
<keyword evidence="1" id="KW-0472">Membrane</keyword>
<evidence type="ECO:0000256" key="1">
    <source>
        <dbReference type="SAM" id="Phobius"/>
    </source>
</evidence>
<evidence type="ECO:0000313" key="2">
    <source>
        <dbReference type="EMBL" id="CAD2109158.1"/>
    </source>
</evidence>
<dbReference type="Proteomes" id="UP000515697">
    <property type="component" value="Chromosome PVSEL_11"/>
</dbReference>
<dbReference type="VEuPathDB" id="PlasmoDB:PVVCY_0500050"/>
<accession>A0A6V7T8I0</accession>
<dbReference type="VEuPathDB" id="PlasmoDB:PVLDE_1300080"/>
<evidence type="ECO:0000313" key="3">
    <source>
        <dbReference type="Proteomes" id="UP000515697"/>
    </source>
</evidence>
<dbReference type="VEuPathDB" id="PlasmoDB:PVBDA_1300035"/>
<name>A0A6V7T8I0_PLAVN</name>
<protein>
    <submittedName>
        <fullName evidence="2">PIR protein CIR protein</fullName>
    </submittedName>
</protein>
<dbReference type="EMBL" id="LR865432">
    <property type="protein sequence ID" value="CAD2109158.1"/>
    <property type="molecule type" value="Genomic_DNA"/>
</dbReference>
<dbReference type="AlphaFoldDB" id="A0A6V7T8I0"/>
<dbReference type="VEuPathDB" id="PlasmoDB:PVPCR_0702420"/>
<dbReference type="Pfam" id="PF06022">
    <property type="entry name" value="Cir_Bir_Yir"/>
    <property type="match status" value="1"/>
</dbReference>
<keyword evidence="1" id="KW-1133">Transmembrane helix</keyword>
<reference evidence="2 3" key="1">
    <citation type="submission" date="2020-08" db="EMBL/GenBank/DDBJ databases">
        <authorList>
            <person name="Ramaprasad A."/>
        </authorList>
    </citation>
    <scope>NUCLEOTIDE SEQUENCE [LARGE SCALE GENOMIC DNA]</scope>
</reference>
<gene>
    <name evidence="2" type="ORF">PVSEL_1105020</name>
</gene>
<feature type="transmembrane region" description="Helical" evidence="1">
    <location>
        <begin position="276"/>
        <end position="297"/>
    </location>
</feature>
<keyword evidence="1" id="KW-0812">Transmembrane</keyword>
<proteinExistence type="predicted"/>
<sequence length="331" mass="37734">MANPCYNIKDVYTAISTINNYFRETEEYGSIVQRENKIIHTYCHYGNTSGNGNCSDYYQRVSSGVIHLLKKLKGMPGLKCDKLAEYAILWLSYKIIMKPRNNGVNLNHFYTNYIVKNNDYNNKIKSDDSLTYKAIIDTKNDLMNIKKISEFSYPFSILFVLYNRIKGNSLDCKKYLNYPQIFANKFEELSKDSNNIEGSSYNKMLSTLSDDYNNLKKIYGNKNSCNFPPLPEIEPKKNIAQNIVGDRVEDSGKGSEQILGHTSEVTSSSSSISTTLIPALSIVSIIPVFLGVAYKTIYKKKTKKSKEEIETEYMIRRTVIIPGTVIMIDIC</sequence>
<dbReference type="InterPro" id="IPR006477">
    <property type="entry name" value="Yir_bir_cir"/>
</dbReference>
<dbReference type="NCBIfam" id="TIGR01590">
    <property type="entry name" value="yir-bir-cir_Pla"/>
    <property type="match status" value="1"/>
</dbReference>